<reference evidence="2" key="1">
    <citation type="submission" date="2023-03" db="EMBL/GenBank/DDBJ databases">
        <authorList>
            <person name="Julca I."/>
        </authorList>
    </citation>
    <scope>NUCLEOTIDE SEQUENCE</scope>
</reference>
<feature type="signal peptide" evidence="1">
    <location>
        <begin position="1"/>
        <end position="36"/>
    </location>
</feature>
<accession>A0AAV1CGL2</accession>
<name>A0AAV1CGL2_OLDCO</name>
<dbReference type="EMBL" id="OX459119">
    <property type="protein sequence ID" value="CAI9094565.1"/>
    <property type="molecule type" value="Genomic_DNA"/>
</dbReference>
<organism evidence="2 3">
    <name type="scientific">Oldenlandia corymbosa var. corymbosa</name>
    <dbReference type="NCBI Taxonomy" id="529605"/>
    <lineage>
        <taxon>Eukaryota</taxon>
        <taxon>Viridiplantae</taxon>
        <taxon>Streptophyta</taxon>
        <taxon>Embryophyta</taxon>
        <taxon>Tracheophyta</taxon>
        <taxon>Spermatophyta</taxon>
        <taxon>Magnoliopsida</taxon>
        <taxon>eudicotyledons</taxon>
        <taxon>Gunneridae</taxon>
        <taxon>Pentapetalae</taxon>
        <taxon>asterids</taxon>
        <taxon>lamiids</taxon>
        <taxon>Gentianales</taxon>
        <taxon>Rubiaceae</taxon>
        <taxon>Rubioideae</taxon>
        <taxon>Spermacoceae</taxon>
        <taxon>Hedyotis-Oldenlandia complex</taxon>
        <taxon>Oldenlandia</taxon>
    </lineage>
</organism>
<dbReference type="Proteomes" id="UP001161247">
    <property type="component" value="Chromosome 2"/>
</dbReference>
<gene>
    <name evidence="2" type="ORF">OLC1_LOCUS5704</name>
</gene>
<evidence type="ECO:0000256" key="1">
    <source>
        <dbReference type="SAM" id="SignalP"/>
    </source>
</evidence>
<keyword evidence="3" id="KW-1185">Reference proteome</keyword>
<evidence type="ECO:0000313" key="3">
    <source>
        <dbReference type="Proteomes" id="UP001161247"/>
    </source>
</evidence>
<evidence type="ECO:0000313" key="2">
    <source>
        <dbReference type="EMBL" id="CAI9094565.1"/>
    </source>
</evidence>
<feature type="chain" id="PRO_5043942580" evidence="1">
    <location>
        <begin position="37"/>
        <end position="420"/>
    </location>
</feature>
<proteinExistence type="predicted"/>
<protein>
    <submittedName>
        <fullName evidence="2">OLC1v1030325C1</fullName>
    </submittedName>
</protein>
<sequence>MDVGYTSLRGQLPCFPKNVVAATLWLLLQVFICSMGKEQKLGVQEITLCKMTSSAAFIMMKPIMLANGETHSCDLFFRKWLQVLVDWKLDVPPMSQPDLGIITLAYFDGEKRSSWAVLTFQEIKDDCVELPFELNHFFDGGFGSDSFDIEPGGTVNSCTGKTIGSMLFVNDDMNSSFEYVGVTCMNYEGNEDDCFAVLNDVSAETMSMVGKDRVKVTINPMAKFVFNHDGEMISSDCVVPWSDVSFGMLNCVEESVGMFSLFKDGVIHNVDIPVYLNEENDHMILDLTDIEVVTLELSDWSFESFSLNDPVNDDCMKSNYNSLTLDGISIVKGSFNVDKCWKFVDNSVFEKGSFQVDPGGVKCLVDVDCGKVAQKYDGSNIVADDWLSNGMFNSFEADFTLNDKLAIDLVVLKREDKVTF</sequence>
<dbReference type="AlphaFoldDB" id="A0AAV1CGL2"/>
<keyword evidence="1" id="KW-0732">Signal</keyword>